<protein>
    <recommendedName>
        <fullName evidence="4">Antitoxin</fullName>
    </recommendedName>
</protein>
<gene>
    <name evidence="2" type="ORF">vBVpPBT1011_0028</name>
</gene>
<keyword evidence="3" id="KW-1185">Reference proteome</keyword>
<evidence type="ECO:0000313" key="3">
    <source>
        <dbReference type="Proteomes" id="UP000683424"/>
    </source>
</evidence>
<dbReference type="Gene3D" id="3.40.1620.10">
    <property type="entry name" value="YefM-like domain"/>
    <property type="match status" value="1"/>
</dbReference>
<dbReference type="NCBIfam" id="TIGR01552">
    <property type="entry name" value="phd_fam"/>
    <property type="match status" value="1"/>
</dbReference>
<dbReference type="EMBL" id="MW009675">
    <property type="protein sequence ID" value="QWX10227.1"/>
    <property type="molecule type" value="Genomic_DNA"/>
</dbReference>
<organism evidence="2 3">
    <name type="scientific">Vibrio phage vB_VpP_BT-1011</name>
    <dbReference type="NCBI Taxonomy" id="2799672"/>
    <lineage>
        <taxon>Viruses</taxon>
        <taxon>Duplodnaviria</taxon>
        <taxon>Heunggongvirae</taxon>
        <taxon>Uroviricota</taxon>
        <taxon>Caudoviricetes</taxon>
        <taxon>Tieomvirus</taxon>
        <taxon>Tieomvirus BT1011</taxon>
    </lineage>
</organism>
<dbReference type="Proteomes" id="UP000683424">
    <property type="component" value="Segment"/>
</dbReference>
<sequence>MFLPEYNSTQIQREPAKVFKAAQKEPIVVNRMGHAGVVMMSKEKYAELVKRSKQ</sequence>
<dbReference type="SUPFAM" id="SSF143120">
    <property type="entry name" value="YefM-like"/>
    <property type="match status" value="1"/>
</dbReference>
<evidence type="ECO:0000256" key="1">
    <source>
        <dbReference type="ARBA" id="ARBA00009981"/>
    </source>
</evidence>
<evidence type="ECO:0008006" key="4">
    <source>
        <dbReference type="Google" id="ProtNLM"/>
    </source>
</evidence>
<proteinExistence type="inferred from homology"/>
<comment type="similarity">
    <text evidence="1">Belongs to the phD/YefM antitoxin family.</text>
</comment>
<dbReference type="InterPro" id="IPR036165">
    <property type="entry name" value="YefM-like_sf"/>
</dbReference>
<reference evidence="2" key="1">
    <citation type="submission" date="2020-09" db="EMBL/GenBank/DDBJ databases">
        <authorList>
            <person name="Gao C."/>
            <person name="Qiu Z."/>
        </authorList>
    </citation>
    <scope>NUCLEOTIDE SEQUENCE</scope>
</reference>
<accession>A0A8F3BE99</accession>
<name>A0A8F3BE99_9CAUD</name>
<evidence type="ECO:0000313" key="2">
    <source>
        <dbReference type="EMBL" id="QWX10227.1"/>
    </source>
</evidence>